<evidence type="ECO:0000313" key="3">
    <source>
        <dbReference type="Proteomes" id="UP001238179"/>
    </source>
</evidence>
<accession>A0AA48GTP0</accession>
<protein>
    <submittedName>
        <fullName evidence="2">Uncharacterized protein</fullName>
    </submittedName>
</protein>
<dbReference type="AlphaFoldDB" id="A0AA48GTP0"/>
<feature type="coiled-coil region" evidence="1">
    <location>
        <begin position="160"/>
        <end position="187"/>
    </location>
</feature>
<name>A0AA48GTP0_9BACT</name>
<evidence type="ECO:0000313" key="2">
    <source>
        <dbReference type="EMBL" id="BDU74160.1"/>
    </source>
</evidence>
<organism evidence="2 3">
    <name type="scientific">Mesoterricola silvestris</name>
    <dbReference type="NCBI Taxonomy" id="2927979"/>
    <lineage>
        <taxon>Bacteria</taxon>
        <taxon>Pseudomonadati</taxon>
        <taxon>Acidobacteriota</taxon>
        <taxon>Holophagae</taxon>
        <taxon>Holophagales</taxon>
        <taxon>Holophagaceae</taxon>
        <taxon>Mesoterricola</taxon>
    </lineage>
</organism>
<dbReference type="Proteomes" id="UP001238179">
    <property type="component" value="Chromosome"/>
</dbReference>
<keyword evidence="3" id="KW-1185">Reference proteome</keyword>
<dbReference type="EMBL" id="AP027080">
    <property type="protein sequence ID" value="BDU74160.1"/>
    <property type="molecule type" value="Genomic_DNA"/>
</dbReference>
<dbReference type="RefSeq" id="WP_316412831.1">
    <property type="nucleotide sequence ID" value="NZ_AP027080.1"/>
</dbReference>
<dbReference type="KEGG" id="msil:METEAL_33340"/>
<evidence type="ECO:0000256" key="1">
    <source>
        <dbReference type="SAM" id="Coils"/>
    </source>
</evidence>
<proteinExistence type="predicted"/>
<keyword evidence="1" id="KW-0175">Coiled coil</keyword>
<sequence length="199" mass="22137">MALTSGDLIKHLSKLGFSPESGAGSETVLVSRPTHHWLDDAGRHLMALEVRLDPDGHYTQVLGPAFASGNLFAEPDQAFALTETMTAFHLLRFVHAPDDGEIRPKIEHVNLAAEALGVEAVPSLIRLAMEIFDPTLTFLETLARTGRRDTWLLEADPPELQRQQARLRSLQEQVEAAERELDKVRQARTFSAPKLPKFI</sequence>
<reference evidence="3" key="1">
    <citation type="journal article" date="2023" name="Int. J. Syst. Evol. Microbiol.">
        <title>Mesoterricola silvestris gen. nov., sp. nov., Mesoterricola sediminis sp. nov., Geothrix oryzae sp. nov., Geothrix edaphica sp. nov., Geothrix rubra sp. nov., and Geothrix limicola sp. nov., six novel members of Acidobacteriota isolated from soils.</title>
        <authorList>
            <person name="Itoh H."/>
            <person name="Sugisawa Y."/>
            <person name="Mise K."/>
            <person name="Xu Z."/>
            <person name="Kuniyasu M."/>
            <person name="Ushijima N."/>
            <person name="Kawano K."/>
            <person name="Kobayashi E."/>
            <person name="Shiratori Y."/>
            <person name="Masuda Y."/>
            <person name="Senoo K."/>
        </authorList>
    </citation>
    <scope>NUCLEOTIDE SEQUENCE [LARGE SCALE GENOMIC DNA]</scope>
    <source>
        <strain evidence="3">W79</strain>
    </source>
</reference>
<gene>
    <name evidence="2" type="ORF">METEAL_33340</name>
</gene>